<sequence>MSTTVHSTNSNFIARLWCRIYTNLARLTSILSTIIITLWPHTRTPMLHRKRAAPCRSVSLSSLASANTIESSTSTLVEELVIRNDQATPIPPKNRTLHSPPRNQSPIQNPISPNTSLRHLSL</sequence>
<accession>A0A0D0CVP1</accession>
<organism evidence="3 4">
    <name type="scientific">Collybiopsis luxurians FD-317 M1</name>
    <dbReference type="NCBI Taxonomy" id="944289"/>
    <lineage>
        <taxon>Eukaryota</taxon>
        <taxon>Fungi</taxon>
        <taxon>Dikarya</taxon>
        <taxon>Basidiomycota</taxon>
        <taxon>Agaricomycotina</taxon>
        <taxon>Agaricomycetes</taxon>
        <taxon>Agaricomycetidae</taxon>
        <taxon>Agaricales</taxon>
        <taxon>Marasmiineae</taxon>
        <taxon>Omphalotaceae</taxon>
        <taxon>Collybiopsis</taxon>
        <taxon>Collybiopsis luxurians</taxon>
    </lineage>
</organism>
<evidence type="ECO:0000256" key="1">
    <source>
        <dbReference type="SAM" id="MobiDB-lite"/>
    </source>
</evidence>
<evidence type="ECO:0000313" key="3">
    <source>
        <dbReference type="EMBL" id="KIK60083.1"/>
    </source>
</evidence>
<feature type="transmembrane region" description="Helical" evidence="2">
    <location>
        <begin position="20"/>
        <end position="41"/>
    </location>
</feature>
<dbReference type="EMBL" id="KN834777">
    <property type="protein sequence ID" value="KIK60083.1"/>
    <property type="molecule type" value="Genomic_DNA"/>
</dbReference>
<proteinExistence type="predicted"/>
<dbReference type="Proteomes" id="UP000053593">
    <property type="component" value="Unassembled WGS sequence"/>
</dbReference>
<feature type="region of interest" description="Disordered" evidence="1">
    <location>
        <begin position="83"/>
        <end position="122"/>
    </location>
</feature>
<evidence type="ECO:0000256" key="2">
    <source>
        <dbReference type="SAM" id="Phobius"/>
    </source>
</evidence>
<gene>
    <name evidence="3" type="ORF">GYMLUDRAFT_244857</name>
</gene>
<reference evidence="3 4" key="1">
    <citation type="submission" date="2014-04" db="EMBL/GenBank/DDBJ databases">
        <title>Evolutionary Origins and Diversification of the Mycorrhizal Mutualists.</title>
        <authorList>
            <consortium name="DOE Joint Genome Institute"/>
            <consortium name="Mycorrhizal Genomics Consortium"/>
            <person name="Kohler A."/>
            <person name="Kuo A."/>
            <person name="Nagy L.G."/>
            <person name="Floudas D."/>
            <person name="Copeland A."/>
            <person name="Barry K.W."/>
            <person name="Cichocki N."/>
            <person name="Veneault-Fourrey C."/>
            <person name="LaButti K."/>
            <person name="Lindquist E.A."/>
            <person name="Lipzen A."/>
            <person name="Lundell T."/>
            <person name="Morin E."/>
            <person name="Murat C."/>
            <person name="Riley R."/>
            <person name="Ohm R."/>
            <person name="Sun H."/>
            <person name="Tunlid A."/>
            <person name="Henrissat B."/>
            <person name="Grigoriev I.V."/>
            <person name="Hibbett D.S."/>
            <person name="Martin F."/>
        </authorList>
    </citation>
    <scope>NUCLEOTIDE SEQUENCE [LARGE SCALE GENOMIC DNA]</scope>
    <source>
        <strain evidence="3 4">FD-317 M1</strain>
    </source>
</reference>
<feature type="compositionally biased region" description="Polar residues" evidence="1">
    <location>
        <begin position="101"/>
        <end position="122"/>
    </location>
</feature>
<dbReference type="HOGENOM" id="CLU_2026998_0_0_1"/>
<name>A0A0D0CVP1_9AGAR</name>
<dbReference type="AlphaFoldDB" id="A0A0D0CVP1"/>
<keyword evidence="4" id="KW-1185">Reference proteome</keyword>
<protein>
    <submittedName>
        <fullName evidence="3">Uncharacterized protein</fullName>
    </submittedName>
</protein>
<keyword evidence="2" id="KW-1133">Transmembrane helix</keyword>
<keyword evidence="2" id="KW-0472">Membrane</keyword>
<keyword evidence="2" id="KW-0812">Transmembrane</keyword>
<evidence type="ECO:0000313" key="4">
    <source>
        <dbReference type="Proteomes" id="UP000053593"/>
    </source>
</evidence>